<evidence type="ECO:0000313" key="1">
    <source>
        <dbReference type="EMBL" id="PHM60594.1"/>
    </source>
</evidence>
<organism evidence="1 2">
    <name type="scientific">Xenorhabdus stockiae</name>
    <dbReference type="NCBI Taxonomy" id="351614"/>
    <lineage>
        <taxon>Bacteria</taxon>
        <taxon>Pseudomonadati</taxon>
        <taxon>Pseudomonadota</taxon>
        <taxon>Gammaproteobacteria</taxon>
        <taxon>Enterobacterales</taxon>
        <taxon>Morganellaceae</taxon>
        <taxon>Xenorhabdus</taxon>
    </lineage>
</organism>
<dbReference type="EMBL" id="NJAJ01000059">
    <property type="protein sequence ID" value="PHM60594.1"/>
    <property type="molecule type" value="Genomic_DNA"/>
</dbReference>
<dbReference type="AlphaFoldDB" id="A0A2D0KAU3"/>
<comment type="caution">
    <text evidence="1">The sequence shown here is derived from an EMBL/GenBank/DDBJ whole genome shotgun (WGS) entry which is preliminary data.</text>
</comment>
<proteinExistence type="predicted"/>
<keyword evidence="2" id="KW-1185">Reference proteome</keyword>
<dbReference type="RefSeq" id="WP_099126091.1">
    <property type="nucleotide sequence ID" value="NZ_CAWNRH010000136.1"/>
</dbReference>
<reference evidence="1 2" key="1">
    <citation type="journal article" date="2017" name="Nat. Microbiol.">
        <title>Natural product diversity associated with the nematode symbionts Photorhabdus and Xenorhabdus.</title>
        <authorList>
            <person name="Tobias N.J."/>
            <person name="Wolff H."/>
            <person name="Djahanschiri B."/>
            <person name="Grundmann F."/>
            <person name="Kronenwerth M."/>
            <person name="Shi Y.M."/>
            <person name="Simonyi S."/>
            <person name="Grun P."/>
            <person name="Shapiro-Ilan D."/>
            <person name="Pidot S.J."/>
            <person name="Stinear T.P."/>
            <person name="Ebersberger I."/>
            <person name="Bode H.B."/>
        </authorList>
    </citation>
    <scope>NUCLEOTIDE SEQUENCE [LARGE SCALE GENOMIC DNA]</scope>
    <source>
        <strain evidence="1 2">DSM 17904</strain>
    </source>
</reference>
<gene>
    <name evidence="1" type="ORF">Xsto_03850</name>
</gene>
<name>A0A2D0KAU3_9GAMM</name>
<accession>A0A2D0KAU3</accession>
<dbReference type="Proteomes" id="UP000222366">
    <property type="component" value="Unassembled WGS sequence"/>
</dbReference>
<sequence length="157" mass="17693">MTITYNDIREKTAKVKEEREAKINLIYSEAFVLIEAYKHSLGLKKDDVWFNLNGEPKPYVMTGLLGDEQFQKLPLTSIELTPEYHLKFIIGTVTDDTPRGGSASLVEIELFVDGHQMTAKVGAGSKKFPIFDGDRTNICDAIKDEVMMMINDANFRG</sequence>
<evidence type="ECO:0000313" key="2">
    <source>
        <dbReference type="Proteomes" id="UP000222366"/>
    </source>
</evidence>
<protein>
    <submittedName>
        <fullName evidence="1">Uncharacterized protein</fullName>
    </submittedName>
</protein>